<evidence type="ECO:0000256" key="1">
    <source>
        <dbReference type="SAM" id="Phobius"/>
    </source>
</evidence>
<keyword evidence="1" id="KW-0472">Membrane</keyword>
<feature type="transmembrane region" description="Helical" evidence="1">
    <location>
        <begin position="87"/>
        <end position="104"/>
    </location>
</feature>
<reference evidence="2" key="1">
    <citation type="journal article" date="2015" name="Nature">
        <title>Complex archaea that bridge the gap between prokaryotes and eukaryotes.</title>
        <authorList>
            <person name="Spang A."/>
            <person name="Saw J.H."/>
            <person name="Jorgensen S.L."/>
            <person name="Zaremba-Niedzwiedzka K."/>
            <person name="Martijn J."/>
            <person name="Lind A.E."/>
            <person name="van Eijk R."/>
            <person name="Schleper C."/>
            <person name="Guy L."/>
            <person name="Ettema T.J."/>
        </authorList>
    </citation>
    <scope>NUCLEOTIDE SEQUENCE</scope>
</reference>
<comment type="caution">
    <text evidence="2">The sequence shown here is derived from an EMBL/GenBank/DDBJ whole genome shotgun (WGS) entry which is preliminary data.</text>
</comment>
<gene>
    <name evidence="2" type="ORF">LCGC14_0374580</name>
</gene>
<accession>A0A0F9WCY4</accession>
<keyword evidence="1" id="KW-0812">Transmembrane</keyword>
<keyword evidence="1" id="KW-1133">Transmembrane helix</keyword>
<protein>
    <submittedName>
        <fullName evidence="2">Uncharacterized protein</fullName>
    </submittedName>
</protein>
<sequence>MAKLSLYIMMMSGITLLFYFSGLMGDTSAICSEADVGNALLCLLLAPEDMPSVADVLSTDKIKTAIGGLVGLGVVIGAFFTGQIELAIISPVALATFNLLWNFLEVFNRVREINPIIAFLFFAPFLYLFTLAILDWWRGRDT</sequence>
<dbReference type="EMBL" id="LAZR01000300">
    <property type="protein sequence ID" value="KKN76068.1"/>
    <property type="molecule type" value="Genomic_DNA"/>
</dbReference>
<evidence type="ECO:0000313" key="2">
    <source>
        <dbReference type="EMBL" id="KKN76068.1"/>
    </source>
</evidence>
<dbReference type="AlphaFoldDB" id="A0A0F9WCY4"/>
<feature type="transmembrane region" description="Helical" evidence="1">
    <location>
        <begin position="62"/>
        <end position="80"/>
    </location>
</feature>
<name>A0A0F9WCY4_9ZZZZ</name>
<organism evidence="2">
    <name type="scientific">marine sediment metagenome</name>
    <dbReference type="NCBI Taxonomy" id="412755"/>
    <lineage>
        <taxon>unclassified sequences</taxon>
        <taxon>metagenomes</taxon>
        <taxon>ecological metagenomes</taxon>
    </lineage>
</organism>
<proteinExistence type="predicted"/>
<feature type="transmembrane region" description="Helical" evidence="1">
    <location>
        <begin position="116"/>
        <end position="137"/>
    </location>
</feature>